<evidence type="ECO:0000313" key="1">
    <source>
        <dbReference type="Proteomes" id="UP000887579"/>
    </source>
</evidence>
<organism evidence="1 2">
    <name type="scientific">Panagrolaimus sp. ES5</name>
    <dbReference type="NCBI Taxonomy" id="591445"/>
    <lineage>
        <taxon>Eukaryota</taxon>
        <taxon>Metazoa</taxon>
        <taxon>Ecdysozoa</taxon>
        <taxon>Nematoda</taxon>
        <taxon>Chromadorea</taxon>
        <taxon>Rhabditida</taxon>
        <taxon>Tylenchina</taxon>
        <taxon>Panagrolaimomorpha</taxon>
        <taxon>Panagrolaimoidea</taxon>
        <taxon>Panagrolaimidae</taxon>
        <taxon>Panagrolaimus</taxon>
    </lineage>
</organism>
<protein>
    <submittedName>
        <fullName evidence="2">Uncharacterized protein</fullName>
    </submittedName>
</protein>
<accession>A0AC34FCY6</accession>
<name>A0AC34FCY6_9BILA</name>
<proteinExistence type="predicted"/>
<dbReference type="WBParaSite" id="ES5_v2.g14990.t1">
    <property type="protein sequence ID" value="ES5_v2.g14990.t1"/>
    <property type="gene ID" value="ES5_v2.g14990"/>
</dbReference>
<evidence type="ECO:0000313" key="2">
    <source>
        <dbReference type="WBParaSite" id="ES5_v2.g14990.t1"/>
    </source>
</evidence>
<sequence>MFRALKLQINIVDVLCIDEELSQFHRGRPYDLQLLSTQLDKLPNNLWLPEALLLGGSLDVPKFLSKIVKCNLDNLYLVVDTKFTINELKFLTQSKTIKTINIDRIIYKSHENDAVAPLEDVLSYFLSANSISFDICHVTNETMKKLLLLNFHQKLDCFSLYQITQINGSEMMDANLMDEFLKKNLADNACLYFNHVDEIDDQIFKLQMFKKLRAWSPEEKKPRTFPDCFR</sequence>
<reference evidence="2" key="1">
    <citation type="submission" date="2022-11" db="UniProtKB">
        <authorList>
            <consortium name="WormBaseParasite"/>
        </authorList>
    </citation>
    <scope>IDENTIFICATION</scope>
</reference>
<dbReference type="Proteomes" id="UP000887579">
    <property type="component" value="Unplaced"/>
</dbReference>